<dbReference type="Proteomes" id="UP000005408">
    <property type="component" value="Unassembled WGS sequence"/>
</dbReference>
<dbReference type="Pfam" id="PF03670">
    <property type="entry name" value="UPF0184"/>
    <property type="match status" value="1"/>
</dbReference>
<feature type="region of interest" description="Disordered" evidence="1">
    <location>
        <begin position="140"/>
        <end position="160"/>
    </location>
</feature>
<feature type="region of interest" description="Disordered" evidence="1">
    <location>
        <begin position="1"/>
        <end position="35"/>
    </location>
</feature>
<organism evidence="2 3">
    <name type="scientific">Magallana gigas</name>
    <name type="common">Pacific oyster</name>
    <name type="synonym">Crassostrea gigas</name>
    <dbReference type="NCBI Taxonomy" id="29159"/>
    <lineage>
        <taxon>Eukaryota</taxon>
        <taxon>Metazoa</taxon>
        <taxon>Spiralia</taxon>
        <taxon>Lophotrochozoa</taxon>
        <taxon>Mollusca</taxon>
        <taxon>Bivalvia</taxon>
        <taxon>Autobranchia</taxon>
        <taxon>Pteriomorphia</taxon>
        <taxon>Ostreida</taxon>
        <taxon>Ostreoidea</taxon>
        <taxon>Ostreidae</taxon>
        <taxon>Magallana</taxon>
    </lineage>
</organism>
<dbReference type="PANTHER" id="PTHR34344">
    <property type="entry name" value="UPF0184 PROTEIN C9ORF16"/>
    <property type="match status" value="1"/>
</dbReference>
<sequence length="160" mass="18267">MADDVNMPENHINGFKETPGEREDQNEADETEETMIEDEENLEELVENASNEYQDLSNTLDQIDRYMTNLENQNDSLVSKLQDLLESNRQMRAELQQENAKQRGYHGNNIQVPGYLELPELLGCHAHQTCNNLTVNNDQCPTHRRTRSKGRCSGLNSSTG</sequence>
<protein>
    <submittedName>
        <fullName evidence="2">Uncharacterized protein</fullName>
    </submittedName>
</protein>
<name>A0A8W8LAR4_MAGGI</name>
<proteinExistence type="predicted"/>
<accession>A0A8W8LAR4</accession>
<dbReference type="PANTHER" id="PTHR34344:SF1">
    <property type="entry name" value="BUBLIN COILED-COIL PROTEIN"/>
    <property type="match status" value="1"/>
</dbReference>
<feature type="compositionally biased region" description="Acidic residues" evidence="1">
    <location>
        <begin position="26"/>
        <end position="35"/>
    </location>
</feature>
<dbReference type="InterPro" id="IPR005374">
    <property type="entry name" value="BBLN_eukaryota"/>
</dbReference>
<dbReference type="AlphaFoldDB" id="A0A8W8LAR4"/>
<evidence type="ECO:0000313" key="2">
    <source>
        <dbReference type="EnsemblMetazoa" id="G27239.2:cds"/>
    </source>
</evidence>
<dbReference type="EnsemblMetazoa" id="G27239.2">
    <property type="protein sequence ID" value="G27239.2:cds"/>
    <property type="gene ID" value="G27239"/>
</dbReference>
<evidence type="ECO:0000313" key="3">
    <source>
        <dbReference type="Proteomes" id="UP000005408"/>
    </source>
</evidence>
<evidence type="ECO:0000256" key="1">
    <source>
        <dbReference type="SAM" id="MobiDB-lite"/>
    </source>
</evidence>
<reference evidence="2" key="1">
    <citation type="submission" date="2022-08" db="UniProtKB">
        <authorList>
            <consortium name="EnsemblMetazoa"/>
        </authorList>
    </citation>
    <scope>IDENTIFICATION</scope>
    <source>
        <strain evidence="2">05x7-T-G4-1.051#20</strain>
    </source>
</reference>
<keyword evidence="3" id="KW-1185">Reference proteome</keyword>